<feature type="compositionally biased region" description="Low complexity" evidence="1">
    <location>
        <begin position="40"/>
        <end position="49"/>
    </location>
</feature>
<dbReference type="PANTHER" id="PTHR31743:SF1">
    <property type="entry name" value="SHORT TRANSIENT RECEPTOR POTENTIAL CHANNEL 4-ASSOCIATED PROTEIN"/>
    <property type="match status" value="1"/>
</dbReference>
<dbReference type="GO" id="GO:0031464">
    <property type="term" value="C:Cul4A-RING E3 ubiquitin ligase complex"/>
    <property type="evidence" value="ECO:0007669"/>
    <property type="project" value="InterPro"/>
</dbReference>
<sequence>MGSSHSADLEEETAVIPVGGNDGRCNERMISEIDSDADLDPVSVPSVDVRNYGHEEEDQQHEQQNEDEQGHECPTTNAATNDEITPPAVAVAAHLVPNQEESLQRPPAMVSIWEEAPQNRARERECEARQLQLQPSHQEPHNDEAWGPPPIFASAITNGARINYFSNSEAEEHDSNNNHNHNSNGNNHDNNHDNDVEADVELNAFFRELGLVEGGGVLSAAAASDQSSTKKNDAATAMTTTTEVENDHDCDFFVPQHSQNFEWTRRSLESLVSGFASVAPILGTPGGSARVQNQGIVRGGPNVALNLLARETNAKRIAPNTILPASERLKSMGGSTLYNALDRPSDGMCSEVAELEEAINDGDWIKTQTVISRISPRLIGDPNAFFHPRGWTSNNNNGAMNDPNLPTTAPRFYAGGGRIGLERDAFVLAGGIDVLVRVFRDPCFVGSEMAQSYDARDLSKELVATNRLGHCWNLTLACLRELVYSMPSLLETERVFDGDRDDFLPFLFTLLTHDPFFDGAAALIEEILSLQSHSPQQEEEHQAKAPSLNGETGNNNNCDDNDTRTRKQNNGDSDDDIAVGNENLPRVRVSPPTTFFLGNISDLYSLWGGFNARHLAQFCRILALLIFEPEDRQLLESPDVLKSIELLQLRRNRAARAARDSTVDMNQSILLGDERLVERLLDLLTVLNFGPALRCSSSFHVMAQFPYIADTLMMLGLHEFDDWKDVNHYDKIARTLQYSPEDGEIGTQKQLHELGSVAEMLENLSSSFLNNESETVNQLGHIIAVISAAQQAGVVVGRTRQAAGNRSNGRNHPSRRPNNRETIIDEDSPSSYNGLESLGVLQHHAQSVNSPSSLNGNDPVPHSASRSRITTPEDAANVMQFNAVLLGPFQVEVLFVLCTLLGGRRKIDAQELLKINGITKILDDMFQRLPWDSLSPTREPVSHRDFDNHRQGSSVNHNQNEEQFGIHGPGCECTPESALCVQYLRLLHNFCDRDCDNYHGRRLLLSTVERNFIFQDRNFTSSEYDISKLSPGLLSKIIAAFVGESDESPYRFWLASCVESYLRGSSSVEQVFVAKTGLMKHLIDDVTSQRLHCAGSLQTSFDLLGELCKGNVEVLSFLVNHLDNEAKFRRLMNVAASNLVDSNVFIRSLILSLERLSSERHLHDIRIHDRFESGVNEWKRFNNNHSQGFLTHSWLDTYIVHVNNKNAGRDCNYHDDISTEYEREKDHTQASDWFSTMGYNKAYQVEYSRQSDDFLNESCGRFGWAFKPVDDTIGSVVHGPNSIDRMSWFLSANRTRLLRDLLEVVNLNNINHENICCLNTAIVITIFAYRHGELHALLQDLKQLNDEDSAFFQQTTSMSGVIDDEIVNQHDIMQNFREVLWFWIEYYTHRGRDRLSLEFSSRLRFHEWMEVVTLLAADDGAPTSLVRRPLRLPQSPYRRPA</sequence>
<dbReference type="GO" id="GO:0006511">
    <property type="term" value="P:ubiquitin-dependent protein catabolic process"/>
    <property type="evidence" value="ECO:0007669"/>
    <property type="project" value="InterPro"/>
</dbReference>
<gene>
    <name evidence="2" type="ORF">PAUS00366_LOCUS15128</name>
</gene>
<protein>
    <submittedName>
        <fullName evidence="2">Uncharacterized protein</fullName>
    </submittedName>
</protein>
<organism evidence="2">
    <name type="scientific">Pseudo-nitzschia australis</name>
    <dbReference type="NCBI Taxonomy" id="44445"/>
    <lineage>
        <taxon>Eukaryota</taxon>
        <taxon>Sar</taxon>
        <taxon>Stramenopiles</taxon>
        <taxon>Ochrophyta</taxon>
        <taxon>Bacillariophyta</taxon>
        <taxon>Bacillariophyceae</taxon>
        <taxon>Bacillariophycidae</taxon>
        <taxon>Bacillariales</taxon>
        <taxon>Bacillariaceae</taxon>
        <taxon>Pseudo-nitzschia</taxon>
    </lineage>
</organism>
<feature type="region of interest" description="Disordered" evidence="1">
    <location>
        <begin position="1"/>
        <end position="81"/>
    </location>
</feature>
<dbReference type="GO" id="GO:0019902">
    <property type="term" value="F:phosphatase binding"/>
    <property type="evidence" value="ECO:0007669"/>
    <property type="project" value="TreeGrafter"/>
</dbReference>
<feature type="region of interest" description="Disordered" evidence="1">
    <location>
        <begin position="847"/>
        <end position="868"/>
    </location>
</feature>
<feature type="region of interest" description="Disordered" evidence="1">
    <location>
        <begin position="799"/>
        <end position="830"/>
    </location>
</feature>
<proteinExistence type="predicted"/>
<feature type="compositionally biased region" description="Polar residues" evidence="1">
    <location>
        <begin position="802"/>
        <end position="811"/>
    </location>
</feature>
<dbReference type="InterPro" id="IPR022162">
    <property type="entry name" value="TRPC4AP"/>
</dbReference>
<reference evidence="2" key="1">
    <citation type="submission" date="2021-01" db="EMBL/GenBank/DDBJ databases">
        <authorList>
            <person name="Corre E."/>
            <person name="Pelletier E."/>
            <person name="Niang G."/>
            <person name="Scheremetjew M."/>
            <person name="Finn R."/>
            <person name="Kale V."/>
            <person name="Holt S."/>
            <person name="Cochrane G."/>
            <person name="Meng A."/>
            <person name="Brown T."/>
            <person name="Cohen L."/>
        </authorList>
    </citation>
    <scope>NUCLEOTIDE SEQUENCE</scope>
    <source>
        <strain evidence="2">10249 10 AB</strain>
    </source>
</reference>
<name>A0A7S4APD3_9STRA</name>
<feature type="region of interest" description="Disordered" evidence="1">
    <location>
        <begin position="169"/>
        <end position="194"/>
    </location>
</feature>
<feature type="compositionally biased region" description="Basic and acidic residues" evidence="1">
    <location>
        <begin position="60"/>
        <end position="71"/>
    </location>
</feature>
<feature type="compositionally biased region" description="Polar residues" evidence="1">
    <location>
        <begin position="847"/>
        <end position="856"/>
    </location>
</feature>
<dbReference type="PANTHER" id="PTHR31743">
    <property type="entry name" value="TRANSIENT RECEPTOR POTENTIAL CHANNEL 4-ASSOCIATED PROTEIN TCPC4AP"/>
    <property type="match status" value="1"/>
</dbReference>
<evidence type="ECO:0000313" key="2">
    <source>
        <dbReference type="EMBL" id="CAE0722373.1"/>
    </source>
</evidence>
<accession>A0A7S4APD3</accession>
<evidence type="ECO:0000256" key="1">
    <source>
        <dbReference type="SAM" id="MobiDB-lite"/>
    </source>
</evidence>
<feature type="compositionally biased region" description="Low complexity" evidence="1">
    <location>
        <begin position="177"/>
        <end position="188"/>
    </location>
</feature>
<dbReference type="EMBL" id="HBIX01021564">
    <property type="protein sequence ID" value="CAE0722373.1"/>
    <property type="molecule type" value="Transcribed_RNA"/>
</dbReference>
<feature type="region of interest" description="Disordered" evidence="1">
    <location>
        <begin position="534"/>
        <end position="579"/>
    </location>
</feature>
<dbReference type="Pfam" id="PF12463">
    <property type="entry name" value="DUF3689"/>
    <property type="match status" value="2"/>
</dbReference>